<keyword evidence="2" id="KW-0489">Methyltransferase</keyword>
<gene>
    <name evidence="2" type="ORF">EHE19_015245</name>
</gene>
<keyword evidence="2" id="KW-0808">Transferase</keyword>
<keyword evidence="3" id="KW-1185">Reference proteome</keyword>
<evidence type="ECO:0000259" key="1">
    <source>
        <dbReference type="Pfam" id="PF13649"/>
    </source>
</evidence>
<protein>
    <submittedName>
        <fullName evidence="2">Methyltransferase domain-containing protein</fullName>
    </submittedName>
</protein>
<sequence length="261" mass="30265">MSKMNDLEQVLKMYIKKDTLSTRINFHDKYSVNKYGWGNWVFDQYEFCDNATILELACGTARIWLGREDRLPKNYKIILSDLSSLMVEQAEALFSDNPNFSFKQIDIQDIPYENDCFDIVIANHMLYHVPNKEKALSEVFRVLKPGGCFYATTLGRNTLKELQDIYRKLEDKACFSFSENISFTLENGADLLSKIFSKVEQRQYIDSLDVTDIDDLMAYINSYNEIPDSVNDELYSLVKNSFSSNGIFHISKEQGIFICKK</sequence>
<dbReference type="GO" id="GO:0032259">
    <property type="term" value="P:methylation"/>
    <property type="evidence" value="ECO:0007669"/>
    <property type="project" value="UniProtKB-KW"/>
</dbReference>
<proteinExistence type="predicted"/>
<dbReference type="PANTHER" id="PTHR43591">
    <property type="entry name" value="METHYLTRANSFERASE"/>
    <property type="match status" value="1"/>
</dbReference>
<dbReference type="OrthoDB" id="9777497at2"/>
<dbReference type="SUPFAM" id="SSF53335">
    <property type="entry name" value="S-adenosyl-L-methionine-dependent methyltransferases"/>
    <property type="match status" value="1"/>
</dbReference>
<dbReference type="InterPro" id="IPR029063">
    <property type="entry name" value="SAM-dependent_MTases_sf"/>
</dbReference>
<dbReference type="Gene3D" id="3.40.50.150">
    <property type="entry name" value="Vaccinia Virus protein VP39"/>
    <property type="match status" value="1"/>
</dbReference>
<evidence type="ECO:0000313" key="2">
    <source>
        <dbReference type="EMBL" id="QNU66221.1"/>
    </source>
</evidence>
<dbReference type="AlphaFoldDB" id="A0A4U7JHM7"/>
<dbReference type="Proteomes" id="UP000306409">
    <property type="component" value="Chromosome"/>
</dbReference>
<evidence type="ECO:0000313" key="3">
    <source>
        <dbReference type="Proteomes" id="UP000306409"/>
    </source>
</evidence>
<reference evidence="2 3" key="1">
    <citation type="submission" date="2020-09" db="EMBL/GenBank/DDBJ databases">
        <title>Characterization and genome sequencing of Ruminiclostridium sp. nov. MA18.</title>
        <authorList>
            <person name="Rettenmaier R."/>
            <person name="Kowollik M.-L."/>
            <person name="Liebl W."/>
            <person name="Zverlov V."/>
        </authorList>
    </citation>
    <scope>NUCLEOTIDE SEQUENCE [LARGE SCALE GENOMIC DNA]</scope>
    <source>
        <strain evidence="2 3">MA18</strain>
    </source>
</reference>
<dbReference type="RefSeq" id="WP_137696965.1">
    <property type="nucleotide sequence ID" value="NZ_CP061336.1"/>
</dbReference>
<name>A0A4U7JHM7_9FIRM</name>
<dbReference type="EMBL" id="CP061336">
    <property type="protein sequence ID" value="QNU66221.1"/>
    <property type="molecule type" value="Genomic_DNA"/>
</dbReference>
<dbReference type="GO" id="GO:0008168">
    <property type="term" value="F:methyltransferase activity"/>
    <property type="evidence" value="ECO:0007669"/>
    <property type="project" value="UniProtKB-KW"/>
</dbReference>
<dbReference type="CDD" id="cd02440">
    <property type="entry name" value="AdoMet_MTases"/>
    <property type="match status" value="1"/>
</dbReference>
<organism evidence="2 3">
    <name type="scientific">Ruminiclostridium herbifermentans</name>
    <dbReference type="NCBI Taxonomy" id="2488810"/>
    <lineage>
        <taxon>Bacteria</taxon>
        <taxon>Bacillati</taxon>
        <taxon>Bacillota</taxon>
        <taxon>Clostridia</taxon>
        <taxon>Eubacteriales</taxon>
        <taxon>Oscillospiraceae</taxon>
        <taxon>Ruminiclostridium</taxon>
    </lineage>
</organism>
<dbReference type="KEGG" id="rher:EHE19_015245"/>
<dbReference type="InterPro" id="IPR041698">
    <property type="entry name" value="Methyltransf_25"/>
</dbReference>
<accession>A0A4U7JHM7</accession>
<dbReference type="Pfam" id="PF13649">
    <property type="entry name" value="Methyltransf_25"/>
    <property type="match status" value="1"/>
</dbReference>
<feature type="domain" description="Methyltransferase" evidence="1">
    <location>
        <begin position="53"/>
        <end position="147"/>
    </location>
</feature>